<evidence type="ECO:0000313" key="4">
    <source>
        <dbReference type="EMBL" id="KAK0638696.1"/>
    </source>
</evidence>
<keyword evidence="5" id="KW-1185">Reference proteome</keyword>
<dbReference type="Proteomes" id="UP001174936">
    <property type="component" value="Unassembled WGS sequence"/>
</dbReference>
<dbReference type="PANTHER" id="PTHR23075:SF0">
    <property type="entry name" value="ATPASE FAMILY AAA DOMAIN-CONTAINING PROTEIN 3"/>
    <property type="match status" value="1"/>
</dbReference>
<feature type="compositionally biased region" description="Polar residues" evidence="3">
    <location>
        <begin position="15"/>
        <end position="24"/>
    </location>
</feature>
<dbReference type="GO" id="GO:0005739">
    <property type="term" value="C:mitochondrion"/>
    <property type="evidence" value="ECO:0007669"/>
    <property type="project" value="TreeGrafter"/>
</dbReference>
<dbReference type="GO" id="GO:0007005">
    <property type="term" value="P:mitochondrion organization"/>
    <property type="evidence" value="ECO:0007669"/>
    <property type="project" value="TreeGrafter"/>
</dbReference>
<feature type="compositionally biased region" description="Basic and acidic residues" evidence="3">
    <location>
        <begin position="34"/>
        <end position="46"/>
    </location>
</feature>
<feature type="region of interest" description="Disordered" evidence="3">
    <location>
        <begin position="1"/>
        <end position="83"/>
    </location>
</feature>
<feature type="region of interest" description="Disordered" evidence="3">
    <location>
        <begin position="707"/>
        <end position="734"/>
    </location>
</feature>
<sequence length="1075" mass="119837">MSVTPAPHQDRGSQWVPNNSQNPIKTDIELPSEPIHDNARANERDYQASTAPPPSSPPRLLKSSATSPNATTGSPSRSAGQSSVVDPLVAAKFAMRASSPYAVPGPAASGWHSQTVSAIQGPPRRLGADLSAQRMSQNETYGRVMTPPPAVPKDSGESETRDLEGSYEDDESRHTEETRSLPSEGQVNGAQEHSPSDDESGVNRAEDTSASMKPASADPPFNSDESRPTALDSFISDTQIQQETGNDDDGTSAPEQDNDKGISQQQAPGSGLELSVRKSNQAQEGITVLVEQHYFNSTISGIDDAVSVHSGESNDETKAGILDQSSNVCAADGQRAADPELSQIPPDDLDTNQQVVPDAGTDRVAASQDALYCELEEFLAARKIPRKVGYGCLVTFLDWAFDLEKLRDMKLDGLARRSADILETLQEDADARKRLQHATKLVEDDARKLRQELSEVKRDLEACSENLNISDQKLKQMEVSERSSRDLLSQYQVDLSTEKRVSKFYKDQLEKAKNDLDATRQELQDANVNLGTERRHNNSLDTRIRALENDLNNEKQELQDVRVDLESVRRHNNSLNMHIKALERDLDTEKQVHHEDITRYSRYIDSIEQDKRDLEDTVGKVKEEVAALEAAYERQKVEHAEVVQALQRRHDAETQATRDEHASVVQGLHSQHDDYVRRLKGQHAEKARTLQLQHDGQMQNLRAAHAEKMQSAQSQHAREVQDLRGEHDRESKELESQLLQLRTQRDQEVKMLRDKIQQDEKEHTEEISRIQAEGARKVKTEVANAIKEKQQRIDVLQGAIVGSQDKSYVQISDSSFVQLLESISQQITNLSAGVGRPSAHLFDRSLDPTNYLEKNPHERDRRWTVFVRSVCWSVILPGFFENPLGFGCLGNEGEGFQKLYHLYLLFCRPTSDGTSLEFLNDKATNVWRASFFDAFLRAVKASPNAAQQHEGQHAYPAMFKAHVDHVVRALTDKLLRLSNRQLDSRVPSQIFKVVYDTGILSLQMGSQRAQVELEPCESGEVIRAGDHFIDEGGLTGIDTTVGLMTQPCMVRVGDGSIDMTSEHIIAKGRFVSSRS</sequence>
<dbReference type="AlphaFoldDB" id="A0AA39XS72"/>
<feature type="compositionally biased region" description="Basic and acidic residues" evidence="3">
    <location>
        <begin position="716"/>
        <end position="734"/>
    </location>
</feature>
<dbReference type="EMBL" id="JAULSV010000007">
    <property type="protein sequence ID" value="KAK0638696.1"/>
    <property type="molecule type" value="Genomic_DNA"/>
</dbReference>
<evidence type="ECO:0000256" key="2">
    <source>
        <dbReference type="SAM" id="Coils"/>
    </source>
</evidence>
<accession>A0AA39XS72</accession>
<name>A0AA39XS72_9PEZI</name>
<organism evidence="4 5">
    <name type="scientific">Cercophora newfieldiana</name>
    <dbReference type="NCBI Taxonomy" id="92897"/>
    <lineage>
        <taxon>Eukaryota</taxon>
        <taxon>Fungi</taxon>
        <taxon>Dikarya</taxon>
        <taxon>Ascomycota</taxon>
        <taxon>Pezizomycotina</taxon>
        <taxon>Sordariomycetes</taxon>
        <taxon>Sordariomycetidae</taxon>
        <taxon>Sordariales</taxon>
        <taxon>Lasiosphaeriaceae</taxon>
        <taxon>Cercophora</taxon>
    </lineage>
</organism>
<feature type="compositionally biased region" description="Polar residues" evidence="3">
    <location>
        <begin position="235"/>
        <end position="244"/>
    </location>
</feature>
<feature type="compositionally biased region" description="Polar residues" evidence="3">
    <location>
        <begin position="66"/>
        <end position="83"/>
    </location>
</feature>
<comment type="caution">
    <text evidence="4">The sequence shown here is derived from an EMBL/GenBank/DDBJ whole genome shotgun (WGS) entry which is preliminary data.</text>
</comment>
<proteinExistence type="predicted"/>
<protein>
    <submittedName>
        <fullName evidence="4">Uncharacterized protein</fullName>
    </submittedName>
</protein>
<evidence type="ECO:0000256" key="3">
    <source>
        <dbReference type="SAM" id="MobiDB-lite"/>
    </source>
</evidence>
<reference evidence="4" key="1">
    <citation type="submission" date="2023-06" db="EMBL/GenBank/DDBJ databases">
        <title>Genome-scale phylogeny and comparative genomics of the fungal order Sordariales.</title>
        <authorList>
            <consortium name="Lawrence Berkeley National Laboratory"/>
            <person name="Hensen N."/>
            <person name="Bonometti L."/>
            <person name="Westerberg I."/>
            <person name="Brannstrom I.O."/>
            <person name="Guillou S."/>
            <person name="Cros-Aarteil S."/>
            <person name="Calhoun S."/>
            <person name="Haridas S."/>
            <person name="Kuo A."/>
            <person name="Mondo S."/>
            <person name="Pangilinan J."/>
            <person name="Riley R."/>
            <person name="Labutti K."/>
            <person name="Andreopoulos B."/>
            <person name="Lipzen A."/>
            <person name="Chen C."/>
            <person name="Yanf M."/>
            <person name="Daum C."/>
            <person name="Ng V."/>
            <person name="Clum A."/>
            <person name="Steindorff A."/>
            <person name="Ohm R."/>
            <person name="Martin F."/>
            <person name="Silar P."/>
            <person name="Natvig D."/>
            <person name="Lalanne C."/>
            <person name="Gautier V."/>
            <person name="Ament-Velasquez S.L."/>
            <person name="Kruys A."/>
            <person name="Hutchinson M.I."/>
            <person name="Powell A.J."/>
            <person name="Barry K."/>
            <person name="Miller A.N."/>
            <person name="Grigoriev I.V."/>
            <person name="Debuchy R."/>
            <person name="Gladieux P."/>
            <person name="Thoren M.H."/>
            <person name="Johannesson H."/>
        </authorList>
    </citation>
    <scope>NUCLEOTIDE SEQUENCE</scope>
    <source>
        <strain evidence="4">SMH2532-1</strain>
    </source>
</reference>
<gene>
    <name evidence="4" type="ORF">B0T16DRAFT_462453</name>
</gene>
<feature type="compositionally biased region" description="Basic and acidic residues" evidence="3">
    <location>
        <begin position="154"/>
        <end position="164"/>
    </location>
</feature>
<dbReference type="GO" id="GO:0008270">
    <property type="term" value="F:zinc ion binding"/>
    <property type="evidence" value="ECO:0007669"/>
    <property type="project" value="TreeGrafter"/>
</dbReference>
<feature type="coiled-coil region" evidence="2">
    <location>
        <begin position="432"/>
        <end position="466"/>
    </location>
</feature>
<dbReference type="PANTHER" id="PTHR23075">
    <property type="entry name" value="PUTATIVE ATP-ASE"/>
    <property type="match status" value="1"/>
</dbReference>
<feature type="region of interest" description="Disordered" evidence="3">
    <location>
        <begin position="100"/>
        <end position="278"/>
    </location>
</feature>
<feature type="compositionally biased region" description="Polar residues" evidence="3">
    <location>
        <begin position="180"/>
        <end position="193"/>
    </location>
</feature>
<dbReference type="Gene3D" id="1.10.287.1490">
    <property type="match status" value="1"/>
</dbReference>
<keyword evidence="1 2" id="KW-0175">Coiled coil</keyword>
<evidence type="ECO:0000313" key="5">
    <source>
        <dbReference type="Proteomes" id="UP001174936"/>
    </source>
</evidence>
<feature type="coiled-coil region" evidence="2">
    <location>
        <begin position="502"/>
        <end position="638"/>
    </location>
</feature>
<evidence type="ECO:0000256" key="1">
    <source>
        <dbReference type="ARBA" id="ARBA00023054"/>
    </source>
</evidence>